<feature type="compositionally biased region" description="Polar residues" evidence="1">
    <location>
        <begin position="2761"/>
        <end position="2771"/>
    </location>
</feature>
<name>A0A1Q9DP91_SYMMI</name>
<gene>
    <name evidence="2" type="ORF">AK812_SmicGene20697</name>
</gene>
<comment type="caution">
    <text evidence="2">The sequence shown here is derived from an EMBL/GenBank/DDBJ whole genome shotgun (WGS) entry which is preliminary data.</text>
</comment>
<feature type="region of interest" description="Disordered" evidence="1">
    <location>
        <begin position="568"/>
        <end position="604"/>
    </location>
</feature>
<dbReference type="Proteomes" id="UP000186817">
    <property type="component" value="Unassembled WGS sequence"/>
</dbReference>
<dbReference type="PANTHER" id="PTHR33050">
    <property type="entry name" value="REVERSE TRANSCRIPTASE DOMAIN-CONTAINING PROTEIN"/>
    <property type="match status" value="1"/>
</dbReference>
<evidence type="ECO:0000313" key="2">
    <source>
        <dbReference type="EMBL" id="OLP96985.1"/>
    </source>
</evidence>
<dbReference type="InterPro" id="IPR043502">
    <property type="entry name" value="DNA/RNA_pol_sf"/>
</dbReference>
<protein>
    <submittedName>
        <fullName evidence="2">Uncharacterized protein</fullName>
    </submittedName>
</protein>
<organism evidence="2 3">
    <name type="scientific">Symbiodinium microadriaticum</name>
    <name type="common">Dinoflagellate</name>
    <name type="synonym">Zooxanthella microadriatica</name>
    <dbReference type="NCBI Taxonomy" id="2951"/>
    <lineage>
        <taxon>Eukaryota</taxon>
        <taxon>Sar</taxon>
        <taxon>Alveolata</taxon>
        <taxon>Dinophyceae</taxon>
        <taxon>Suessiales</taxon>
        <taxon>Symbiodiniaceae</taxon>
        <taxon>Symbiodinium</taxon>
    </lineage>
</organism>
<feature type="compositionally biased region" description="Basic and acidic residues" evidence="1">
    <location>
        <begin position="434"/>
        <end position="446"/>
    </location>
</feature>
<dbReference type="EMBL" id="LSRX01000449">
    <property type="protein sequence ID" value="OLP96985.1"/>
    <property type="molecule type" value="Genomic_DNA"/>
</dbReference>
<feature type="compositionally biased region" description="Acidic residues" evidence="1">
    <location>
        <begin position="568"/>
        <end position="579"/>
    </location>
</feature>
<evidence type="ECO:0000313" key="3">
    <source>
        <dbReference type="Proteomes" id="UP000186817"/>
    </source>
</evidence>
<feature type="region of interest" description="Disordered" evidence="1">
    <location>
        <begin position="2753"/>
        <end position="2785"/>
    </location>
</feature>
<accession>A0A1Q9DP91</accession>
<sequence length="3206" mass="353376">MKVAETDSWWYTMYDREGGCCLQGWPMFLLQDFMRLYEQPPPSPKSSGPADDTAQAQPAEFVRDKLRLPGNFSPSFGRFWHLTCAGSRSTDRPTRPPTMQISRDMKTCLARKDPWWPSQSSLGSSKNHAYRPESSASLFVVASAYQPWCSPSPTRQSPKTSPQLRPRSLSLCLGRQYSLWTAYAACPATTLECSQQHLLDSSQPHSWSDVTLIEDITQDQTRPPMLPAQAYLSQIPLQPDVRLFTVKARPEGLISRASQVMNLSISPDFILPVLTNLGGLARPNSIYSQPMAYSQSLAAMRHFLTLPWQDSTKPIPVTPEESRAFTLHSLKVCLLAAGAQVRATEEARQHQGHHKSLSVQLYSRDDTILALDLQKQICLACAQGWRPARPIARGGQPPTLEPPFHVDRSQPPLAYQVSSFGEGVSRFVYSREADMEAPEPMERADDSQGSQDEPQPSSKASQIPEDDAEALMVEKFANEAHTSSESDEEALETPKDHGVHDVLYQALALKGLESVDDFAYAFPEIRFAHDLCQQSNETAQPSAQPPSLPEAAQELIADFKTNYPGELLDEAEDSSSDSDDNSRVAISDLSSPCRDDAGPSANPASDAAKLLCWAYLERSLRQNSTPKQVAAQMREYRKRHWRDTSRELQTDVCASLSAESSHDLEHIVAAMRCVLDDEPPLNDLRWIMGLASQPGDLLPDRSLALQRMQQAIYTSWRERVGAGEASLLAKTAAELADNTLYLMALRLLWPLLSSDQQLEVQQWFRRYARTSGPSGAASASSSSKPRSVSTFAGRRVVFEVVPLGRDPVAQDWVPFQVEKQDIIATASMQHEMRLLGARRDLGCFDQLKSLSMLNPWEVQGGEMALQGYLPAPASSSMAGGTDVSPKPNVFHFPARRAMPVMRDSLRAGHKERAKVLALWQMLIVTSACGLATVLAKTADDQVPLILEDVFAKKATSTLRSRASSLLQYTRWQKATFGETSLFPMDEDRLYAYTCYLRSEGAPASRGERFVQSVRFAHTLLQCPGDLSFLTARVIGATVAGVAKRPVMKKWPLKVHQLRLLERLACGEASAVSIFAGFLCVLIHGRLRYSDAQMCFAEPFLETGDVHNLLTLELYGSKTSSLRRATKFRLIPVFAVSPGVHGDECWASAYLRNRAELGLAASETEPLMRCPCADGSFTERKLRSSDASVWLRELLGSECNEEELSNLATHSCKATCLAWLTKSAAPNNMCRRAGYHVGQEGRSELEYAHDAAAPLVRRLADTVELIREGIFCPDEPRLQRWHGASDFESAVLLLRRGEDAKRIRKSVPAQVSRLLEGSSSDSESSEDVDEDSDSAGSEVDGHLADIHVLGETVAIFRQRCLAVGLPTEVVDRLDFRGWSTFANFAHAPTATPGTAGAEVAIKTVLDAILGDSLAAHEAALRRLHWEAWTLTAADLKRKVDGTDEAGPRKLPVAEIGARLQVLAPKISPLKLQGILEPSHASINLFAAMLDESRLRYVEWARLTTRDQEVLGATEDQLLKAWRPDKAGVVREHKDAPRLEANVATDLLVHHALRRRGVCFAIAELMTFEVHESLIQFLFDAYYKEPSEGYQRVTLAQLALCDREVPDRKDVLHLFDLLPREESSRGSPDPLAFGCGCWVRDAGFGLRRNNRVFPASVQLLNVFVRSVRPSHVWTSIVIFADVRAPRHRDLRNNFDPNLVVALSQFEGGNIFVIQPEGPEVAYDAGETVRGIILDPRSQPCLLHARRDAHFTLPWRGRRVVLVAFCIDHVLQLTDGQRGELCRLGFRPPSEGSPPPPRQCSAQQMCLEIFSAPPRLSESLRRVEVRTLSLHHAPLKAWTVPCLKWDVQQPLDVEFCLQRLRQGSVSFLFVVPPGGLQSLTTTLNEAVLTFLVLLLATLGDTQTPFCLCLPCASAFWKPVLAQTVGLTHFVTDVDLCQYGCERKRATRLLHNVPALCALARRCDGSHSHASWSPKTPASLQPRHLPPSFCDHVVQACLPLLSASALPPSLRPASAALQGHTKLHAVPAVVPEYKEVLRRQVPTEVPLPDVIPEGGCPFLPDVPAGASRLTGGRLQRDTTLLLKGAGHASCRNEDPPATDGRQQTPLADVSYAVPWNVPEFLEQALHAEHPCDKLSGCEPSAEDNIQWITSTPAAEVCAFRTNALKALLQSEAELRKDEERLHASLNPEVGRVLKGKRLLLFKKLASAAGVEDDTLFQQMCEGFKILGYAEPSGQFPVSFKPASMSEHELKQASSWIRGMLKKPDSRESNEIAEGLWAEALDQAQDGSGWLYGPYSERELDELFPEGWVPSRRFGVQQGDRTRAIDDLRASLVNSTCTATDKIVLQDIDVVAQTARKFLEALASRRRADQRQLVGRALDLKSAYKQLASAPCDGWASILAVWRPDKQQYQYFRFATLPFGAVHSVTAFNRVAKALRTILLKIVRLVVTSFYDDFCQLELQELASSAQGTAQLVLQLLGWRIAEDPNKCLPFSKVFSMLGASFSLSRAPQGILEISNKEGRLQALRAMVNAVCTDGFVQPAVLASLKGRFLYASTHTFGRVAVMAVKCLSRHLAGGGILRLDNEDCTLLQQTIDLLEDMRPREICAGISGAPVVIFTDGAHEEEDCLTTHGAVMIDPSSGSHLFFGEEIPRNFVDKWRAGGRQQLVGQAEVLPVLVAKVAWAKHLKHRKVLWFIDNDSAKAALGSGSSPVRDTFAMLCVNAHLDVALEATHWYTRERSSHDPQPTTAIVPPLVAGQEAVGRPAGESSLATDTTPPHSSDQHPPPKNKGFRRSFANRVWTSESYKRARQQEKFDPPQVLLLDTSSPLGARCKALADPEAIPFLEHSQPLREQESRSMLQCLWSRSITAIIASLPSIAPQDELAIALMQAIKASAAIAILTVPRDHSFLRSPELAACLHDAAFHMCPSPHDGEVIPASTELPTWPCPDSELLALEALGRISKLPLRLGHLSDISYASLLKTSGPFVAHRPPICDGAGAPSSADHSLPHDSGISKASKAWIQWARKSDLSHRVFAHISQSRPEHPLSQEEQVEALAILCSALDLDQDSMASISPGQPFRLELMQALAKLIQDPDQQLPEMLAEGVHTGVFSEIKPSGLWPPAKLQPLSQSGLEVCQGNWRPAEEDPETVAALLAEEEAAGWIQQVPGGLKAAKKRWPKGIAVGKLSLVKAEGRDPRLVLDSTVCQVNPLCRIQKR</sequence>
<dbReference type="SUPFAM" id="SSF56672">
    <property type="entry name" value="DNA/RNA polymerases"/>
    <property type="match status" value="1"/>
</dbReference>
<keyword evidence="3" id="KW-1185">Reference proteome</keyword>
<feature type="compositionally biased region" description="Acidic residues" evidence="1">
    <location>
        <begin position="1322"/>
        <end position="1332"/>
    </location>
</feature>
<feature type="compositionally biased region" description="Polar residues" evidence="1">
    <location>
        <begin position="447"/>
        <end position="461"/>
    </location>
</feature>
<evidence type="ECO:0000256" key="1">
    <source>
        <dbReference type="SAM" id="MobiDB-lite"/>
    </source>
</evidence>
<feature type="region of interest" description="Disordered" evidence="1">
    <location>
        <begin position="389"/>
        <end position="410"/>
    </location>
</feature>
<dbReference type="OrthoDB" id="446174at2759"/>
<dbReference type="InterPro" id="IPR052055">
    <property type="entry name" value="Hepadnavirus_pol/RT"/>
</dbReference>
<proteinExistence type="predicted"/>
<feature type="region of interest" description="Disordered" evidence="1">
    <location>
        <begin position="434"/>
        <end position="465"/>
    </location>
</feature>
<feature type="region of interest" description="Disordered" evidence="1">
    <location>
        <begin position="1312"/>
        <end position="1337"/>
    </location>
</feature>
<dbReference type="PANTHER" id="PTHR33050:SF7">
    <property type="entry name" value="RIBONUCLEASE H"/>
    <property type="match status" value="1"/>
</dbReference>
<reference evidence="2 3" key="1">
    <citation type="submission" date="2016-02" db="EMBL/GenBank/DDBJ databases">
        <title>Genome analysis of coral dinoflagellate symbionts highlights evolutionary adaptations to a symbiotic lifestyle.</title>
        <authorList>
            <person name="Aranda M."/>
            <person name="Li Y."/>
            <person name="Liew Y.J."/>
            <person name="Baumgarten S."/>
            <person name="Simakov O."/>
            <person name="Wilson M."/>
            <person name="Piel J."/>
            <person name="Ashoor H."/>
            <person name="Bougouffa S."/>
            <person name="Bajic V.B."/>
            <person name="Ryu T."/>
            <person name="Ravasi T."/>
            <person name="Bayer T."/>
            <person name="Micklem G."/>
            <person name="Kim H."/>
            <person name="Bhak J."/>
            <person name="Lajeunesse T.C."/>
            <person name="Voolstra C.R."/>
        </authorList>
    </citation>
    <scope>NUCLEOTIDE SEQUENCE [LARGE SCALE GENOMIC DNA]</scope>
    <source>
        <strain evidence="2 3">CCMP2467</strain>
    </source>
</reference>